<reference evidence="1 2" key="1">
    <citation type="journal article" date="2021" name="Hortic Res">
        <title>High-quality reference genome and annotation aids understanding of berry development for evergreen blueberry (Vaccinium darrowii).</title>
        <authorList>
            <person name="Yu J."/>
            <person name="Hulse-Kemp A.M."/>
            <person name="Babiker E."/>
            <person name="Staton M."/>
        </authorList>
    </citation>
    <scope>NUCLEOTIDE SEQUENCE [LARGE SCALE GENOMIC DNA]</scope>
    <source>
        <strain evidence="2">cv. NJ 8807/NJ 8810</strain>
        <tissue evidence="1">Young leaf</tissue>
    </source>
</reference>
<proteinExistence type="predicted"/>
<keyword evidence="2" id="KW-1185">Reference proteome</keyword>
<evidence type="ECO:0000313" key="2">
    <source>
        <dbReference type="Proteomes" id="UP000828048"/>
    </source>
</evidence>
<organism evidence="1 2">
    <name type="scientific">Vaccinium darrowii</name>
    <dbReference type="NCBI Taxonomy" id="229202"/>
    <lineage>
        <taxon>Eukaryota</taxon>
        <taxon>Viridiplantae</taxon>
        <taxon>Streptophyta</taxon>
        <taxon>Embryophyta</taxon>
        <taxon>Tracheophyta</taxon>
        <taxon>Spermatophyta</taxon>
        <taxon>Magnoliopsida</taxon>
        <taxon>eudicotyledons</taxon>
        <taxon>Gunneridae</taxon>
        <taxon>Pentapetalae</taxon>
        <taxon>asterids</taxon>
        <taxon>Ericales</taxon>
        <taxon>Ericaceae</taxon>
        <taxon>Vaccinioideae</taxon>
        <taxon>Vaccinieae</taxon>
        <taxon>Vaccinium</taxon>
    </lineage>
</organism>
<evidence type="ECO:0000313" key="1">
    <source>
        <dbReference type="EMBL" id="KAH7854265.1"/>
    </source>
</evidence>
<name>A0ACB7YN38_9ERIC</name>
<protein>
    <submittedName>
        <fullName evidence="1">Uncharacterized protein</fullName>
    </submittedName>
</protein>
<accession>A0ACB7YN38</accession>
<dbReference type="EMBL" id="CM037161">
    <property type="protein sequence ID" value="KAH7854265.1"/>
    <property type="molecule type" value="Genomic_DNA"/>
</dbReference>
<sequence>MKNKAKAEKTETRLLNTSDYAWNKGNNGDRRHEKVLQKLRLSKKLSGFQQKKTGDKIGTSKSFSWESNKKTFFKKVHESHIEVLSKKIILLFVELPQLTVPLVEGRWLNVEKGVGSMQACGAIQRLSLETRGVTDTKEKELSNVMWIRVRVGSSEMNELPVNCLLNKTMACFRRKASHAHL</sequence>
<gene>
    <name evidence="1" type="ORF">Vadar_011870</name>
</gene>
<dbReference type="Proteomes" id="UP000828048">
    <property type="component" value="Chromosome 11"/>
</dbReference>
<comment type="caution">
    <text evidence="1">The sequence shown here is derived from an EMBL/GenBank/DDBJ whole genome shotgun (WGS) entry which is preliminary data.</text>
</comment>